<dbReference type="AlphaFoldDB" id="A0AAW1TN52"/>
<organism evidence="2 3">
    <name type="scientific">Henosepilachna vigintioctopunctata</name>
    <dbReference type="NCBI Taxonomy" id="420089"/>
    <lineage>
        <taxon>Eukaryota</taxon>
        <taxon>Metazoa</taxon>
        <taxon>Ecdysozoa</taxon>
        <taxon>Arthropoda</taxon>
        <taxon>Hexapoda</taxon>
        <taxon>Insecta</taxon>
        <taxon>Pterygota</taxon>
        <taxon>Neoptera</taxon>
        <taxon>Endopterygota</taxon>
        <taxon>Coleoptera</taxon>
        <taxon>Polyphaga</taxon>
        <taxon>Cucujiformia</taxon>
        <taxon>Coccinelloidea</taxon>
        <taxon>Coccinellidae</taxon>
        <taxon>Epilachninae</taxon>
        <taxon>Epilachnini</taxon>
        <taxon>Henosepilachna</taxon>
    </lineage>
</organism>
<accession>A0AAW1TN52</accession>
<evidence type="ECO:0000313" key="2">
    <source>
        <dbReference type="EMBL" id="KAK9870088.1"/>
    </source>
</evidence>
<protein>
    <submittedName>
        <fullName evidence="2">Uncharacterized protein</fullName>
    </submittedName>
</protein>
<feature type="chain" id="PRO_5043553555" evidence="1">
    <location>
        <begin position="22"/>
        <end position="428"/>
    </location>
</feature>
<dbReference type="EMBL" id="JARQZJ010000002">
    <property type="protein sequence ID" value="KAK9870088.1"/>
    <property type="molecule type" value="Genomic_DNA"/>
</dbReference>
<proteinExistence type="predicted"/>
<name>A0AAW1TN52_9CUCU</name>
<evidence type="ECO:0000256" key="1">
    <source>
        <dbReference type="SAM" id="SignalP"/>
    </source>
</evidence>
<reference evidence="2 3" key="1">
    <citation type="submission" date="2023-03" db="EMBL/GenBank/DDBJ databases">
        <title>Genome insight into feeding habits of ladybird beetles.</title>
        <authorList>
            <person name="Li H.-S."/>
            <person name="Huang Y.-H."/>
            <person name="Pang H."/>
        </authorList>
    </citation>
    <scope>NUCLEOTIDE SEQUENCE [LARGE SCALE GENOMIC DNA]</scope>
    <source>
        <strain evidence="2">SYSU_2023b</strain>
        <tissue evidence="2">Whole body</tissue>
    </source>
</reference>
<sequence length="428" mass="48880">MNEKTLNIFIFQLAILGLTEGIFHVQVNLPGCTYKCDNPKKEDNNSDKKIKDFYWRDFYGVVPPDAYQLGDNNQNPQTYVGMVFDPSHNGTFITTIVEGQDYVYGVVGNEVSKLTDTIQILCTMEPEKVTWTQLYNVDQLEGYYVVRGYFHYERKNDSQTLEYFRHYVVKTTEGNMAYAGYSTGLNTSITYALSNGTPRNTQNFEWLLFSKEAKENEKSSTKPFLSYNYNFSLSSALFQSKFHHQINIGSCSLVCTNQGKGSTDKDKMIKKKSESAMVYYWKPSYIEDRDRENLLEVGRSFSDNPSYIGQGLTTNNWYDVGQTEGGGVYLVRDKYAEVQAEFQLLSSISQERLEWINSTTQTFGELDKTKLVPGGKLDNGTQTFVGRSYYLNKYNPGSIKVLPTGAYCFLLYGLLEQFEVLSVKDKTP</sequence>
<gene>
    <name evidence="2" type="ORF">WA026_006183</name>
</gene>
<dbReference type="PANTHER" id="PTHR31649">
    <property type="entry name" value="AGAP009604-PA"/>
    <property type="match status" value="1"/>
</dbReference>
<comment type="caution">
    <text evidence="2">The sequence shown here is derived from an EMBL/GenBank/DDBJ whole genome shotgun (WGS) entry which is preliminary data.</text>
</comment>
<keyword evidence="1" id="KW-0732">Signal</keyword>
<dbReference type="Proteomes" id="UP001431783">
    <property type="component" value="Unassembled WGS sequence"/>
</dbReference>
<dbReference type="PANTHER" id="PTHR31649:SF10">
    <property type="entry name" value="IP19903P-RELATED"/>
    <property type="match status" value="1"/>
</dbReference>
<feature type="signal peptide" evidence="1">
    <location>
        <begin position="1"/>
        <end position="21"/>
    </location>
</feature>
<keyword evidence="3" id="KW-1185">Reference proteome</keyword>
<evidence type="ECO:0000313" key="3">
    <source>
        <dbReference type="Proteomes" id="UP001431783"/>
    </source>
</evidence>